<organism evidence="1 2">
    <name type="scientific">Pseudolactococcus reticulitermitis</name>
    <dbReference type="NCBI Taxonomy" id="2025039"/>
    <lineage>
        <taxon>Bacteria</taxon>
        <taxon>Bacillati</taxon>
        <taxon>Bacillota</taxon>
        <taxon>Bacilli</taxon>
        <taxon>Lactobacillales</taxon>
        <taxon>Streptococcaceae</taxon>
        <taxon>Pseudolactococcus</taxon>
    </lineage>
</organism>
<evidence type="ECO:0000313" key="2">
    <source>
        <dbReference type="Proteomes" id="UP000218689"/>
    </source>
</evidence>
<comment type="caution">
    <text evidence="1">The sequence shown here is derived from an EMBL/GenBank/DDBJ whole genome shotgun (WGS) entry which is preliminary data.</text>
</comment>
<accession>A0A224XAP5</accession>
<keyword evidence="2" id="KW-1185">Reference proteome</keyword>
<protein>
    <submittedName>
        <fullName evidence="1">Uncharacterized protein</fullName>
    </submittedName>
</protein>
<gene>
    <name evidence="1" type="ORF">RsY01_375</name>
</gene>
<dbReference type="AlphaFoldDB" id="A0A224XAP5"/>
<reference evidence="2" key="1">
    <citation type="submission" date="2017-08" db="EMBL/GenBank/DDBJ databases">
        <title>Draft genome sequence of Lactococcus sp. strain Rs-Y01, isolated from the gut of the lower termite Reticulitermes speratus.</title>
        <authorList>
            <person name="Ohkuma M."/>
            <person name="Yuki M."/>
        </authorList>
    </citation>
    <scope>NUCLEOTIDE SEQUENCE [LARGE SCALE GENOMIC DNA]</scope>
    <source>
        <strain evidence="2">Rs-Y01</strain>
    </source>
</reference>
<evidence type="ECO:0000313" key="1">
    <source>
        <dbReference type="EMBL" id="GAX46795.1"/>
    </source>
</evidence>
<proteinExistence type="predicted"/>
<dbReference type="EMBL" id="BEDT01000001">
    <property type="protein sequence ID" value="GAX46795.1"/>
    <property type="molecule type" value="Genomic_DNA"/>
</dbReference>
<sequence length="77" mass="9097">MLRPIEYNTVTPDRCIAAISKLCEYTTVDPMQIKAWLESCDYVKTLLEVDEVFDQYMQKRGEEGYKHAGRVYRQVKM</sequence>
<dbReference type="Proteomes" id="UP000218689">
    <property type="component" value="Unassembled WGS sequence"/>
</dbReference>
<name>A0A224XAP5_9LACT</name>